<dbReference type="PANTHER" id="PTHR13774:SF39">
    <property type="entry name" value="BIOSYNTHESIS PROTEIN, PUTATIVE-RELATED"/>
    <property type="match status" value="1"/>
</dbReference>
<dbReference type="PANTHER" id="PTHR13774">
    <property type="entry name" value="PHENAZINE BIOSYNTHESIS PROTEIN"/>
    <property type="match status" value="1"/>
</dbReference>
<comment type="similarity">
    <text evidence="1">Belongs to the PhzF family.</text>
</comment>
<keyword evidence="5" id="KW-1185">Reference proteome</keyword>
<evidence type="ECO:0000256" key="3">
    <source>
        <dbReference type="PIRSR" id="PIRSR016184-1"/>
    </source>
</evidence>
<dbReference type="Pfam" id="PF02567">
    <property type="entry name" value="PhzC-PhzF"/>
    <property type="match status" value="1"/>
</dbReference>
<protein>
    <submittedName>
        <fullName evidence="4">PhzF family phenazine biosynthesis protein</fullName>
    </submittedName>
</protein>
<evidence type="ECO:0000313" key="5">
    <source>
        <dbReference type="Proteomes" id="UP000515960"/>
    </source>
</evidence>
<name>A0A7G9B4Q2_9FIRM</name>
<dbReference type="PIRSF" id="PIRSF016184">
    <property type="entry name" value="PhzC_PhzF"/>
    <property type="match status" value="1"/>
</dbReference>
<accession>A0A7G9B4Q2</accession>
<dbReference type="Proteomes" id="UP000515960">
    <property type="component" value="Chromosome"/>
</dbReference>
<gene>
    <name evidence="4" type="ORF">H8790_00280</name>
</gene>
<dbReference type="NCBIfam" id="TIGR00654">
    <property type="entry name" value="PhzF_family"/>
    <property type="match status" value="1"/>
</dbReference>
<dbReference type="GO" id="GO:0005737">
    <property type="term" value="C:cytoplasm"/>
    <property type="evidence" value="ECO:0007669"/>
    <property type="project" value="TreeGrafter"/>
</dbReference>
<feature type="active site" evidence="3">
    <location>
        <position position="44"/>
    </location>
</feature>
<dbReference type="SUPFAM" id="SSF54506">
    <property type="entry name" value="Diaminopimelate epimerase-like"/>
    <property type="match status" value="1"/>
</dbReference>
<dbReference type="Gene3D" id="3.10.310.10">
    <property type="entry name" value="Diaminopimelate Epimerase, Chain A, domain 1"/>
    <property type="match status" value="2"/>
</dbReference>
<dbReference type="GO" id="GO:0016853">
    <property type="term" value="F:isomerase activity"/>
    <property type="evidence" value="ECO:0007669"/>
    <property type="project" value="UniProtKB-KW"/>
</dbReference>
<sequence>MEIYTVNAFAKRSGGGNGAGVVPDASGLTEEQMQSIAKLLGFSETAFVAPSAQAELRLRFFTPAGEVPLCGHATIGTFSVLGAIGKLAPGEYTQETGAGCLRVRLEEDGTVLMEQSKPIFSGPADREAIARSLGGSAEELLNPELGVEIVSTGLRDILVPVRSREALWRIQPDFEQVSRLSRDYDVVGYHLFTEETLGRAAAHCRNLAPLYGIPEEAATGTSTGALCCYLFRRGRIGAGELTAFEQGYSMDRPSEILARVEARGEEIQEVWVGGRALDIEKREL</sequence>
<proteinExistence type="inferred from homology"/>
<keyword evidence="2" id="KW-0413">Isomerase</keyword>
<dbReference type="KEGG" id="ohi:H8790_00280"/>
<dbReference type="InterPro" id="IPR003719">
    <property type="entry name" value="Phenazine_PhzF-like"/>
</dbReference>
<dbReference type="RefSeq" id="WP_187333134.1">
    <property type="nucleotide sequence ID" value="NZ_CP060490.1"/>
</dbReference>
<organism evidence="4 5">
    <name type="scientific">Oscillibacter hominis</name>
    <dbReference type="NCBI Taxonomy" id="2763056"/>
    <lineage>
        <taxon>Bacteria</taxon>
        <taxon>Bacillati</taxon>
        <taxon>Bacillota</taxon>
        <taxon>Clostridia</taxon>
        <taxon>Eubacteriales</taxon>
        <taxon>Oscillospiraceae</taxon>
        <taxon>Oscillibacter</taxon>
    </lineage>
</organism>
<reference evidence="4 5" key="1">
    <citation type="submission" date="2020-08" db="EMBL/GenBank/DDBJ databases">
        <authorList>
            <person name="Liu C."/>
            <person name="Sun Q."/>
        </authorList>
    </citation>
    <scope>NUCLEOTIDE SEQUENCE [LARGE SCALE GENOMIC DNA]</scope>
    <source>
        <strain evidence="4 5">NSJ-62</strain>
    </source>
</reference>
<evidence type="ECO:0000256" key="1">
    <source>
        <dbReference type="ARBA" id="ARBA00008270"/>
    </source>
</evidence>
<dbReference type="AlphaFoldDB" id="A0A7G9B4Q2"/>
<evidence type="ECO:0000313" key="4">
    <source>
        <dbReference type="EMBL" id="QNL44533.1"/>
    </source>
</evidence>
<evidence type="ECO:0000256" key="2">
    <source>
        <dbReference type="ARBA" id="ARBA00023235"/>
    </source>
</evidence>
<dbReference type="EMBL" id="CP060490">
    <property type="protein sequence ID" value="QNL44533.1"/>
    <property type="molecule type" value="Genomic_DNA"/>
</dbReference>